<dbReference type="HOGENOM" id="CLU_003403_0_0_1"/>
<dbReference type="GO" id="GO:0005249">
    <property type="term" value="F:voltage-gated potassium channel activity"/>
    <property type="evidence" value="ECO:0007669"/>
    <property type="project" value="TreeGrafter"/>
</dbReference>
<dbReference type="InterPro" id="IPR018490">
    <property type="entry name" value="cNMP-bd_dom_sf"/>
</dbReference>
<dbReference type="GO" id="GO:0008270">
    <property type="term" value="F:zinc ion binding"/>
    <property type="evidence" value="ECO:0007669"/>
    <property type="project" value="UniProtKB-KW"/>
</dbReference>
<feature type="domain" description="CCHC-type" evidence="5">
    <location>
        <begin position="238"/>
        <end position="253"/>
    </location>
</feature>
<dbReference type="PANTHER" id="PTHR45689">
    <property type="entry name" value="I[[H]] CHANNEL, ISOFORM E"/>
    <property type="match status" value="1"/>
</dbReference>
<dbReference type="Gene3D" id="1.10.287.630">
    <property type="entry name" value="Helix hairpin bin"/>
    <property type="match status" value="1"/>
</dbReference>
<evidence type="ECO:0000313" key="7">
    <source>
        <dbReference type="Proteomes" id="UP000009168"/>
    </source>
</evidence>
<dbReference type="AlphaFoldDB" id="A4VEQ3"/>
<dbReference type="GO" id="GO:0098855">
    <property type="term" value="C:HCN channel complex"/>
    <property type="evidence" value="ECO:0007669"/>
    <property type="project" value="TreeGrafter"/>
</dbReference>
<feature type="region of interest" description="Disordered" evidence="3">
    <location>
        <begin position="379"/>
        <end position="398"/>
    </location>
</feature>
<dbReference type="InterPro" id="IPR000595">
    <property type="entry name" value="cNMP-bd_dom"/>
</dbReference>
<evidence type="ECO:0000259" key="4">
    <source>
        <dbReference type="PROSITE" id="PS50042"/>
    </source>
</evidence>
<dbReference type="EMBL" id="GG662840">
    <property type="protein sequence ID" value="EDK31995.2"/>
    <property type="molecule type" value="Genomic_DNA"/>
</dbReference>
<name>A4VEQ3_TETTS</name>
<dbReference type="PANTHER" id="PTHR45689:SF5">
    <property type="entry name" value="I[[H]] CHANNEL, ISOFORM E"/>
    <property type="match status" value="1"/>
</dbReference>
<dbReference type="CDD" id="cd00038">
    <property type="entry name" value="CAP_ED"/>
    <property type="match status" value="1"/>
</dbReference>
<dbReference type="OrthoDB" id="2021138at2759"/>
<dbReference type="Proteomes" id="UP000009168">
    <property type="component" value="Unassembled WGS sequence"/>
</dbReference>
<dbReference type="GO" id="GO:0003676">
    <property type="term" value="F:nucleic acid binding"/>
    <property type="evidence" value="ECO:0007669"/>
    <property type="project" value="InterPro"/>
</dbReference>
<dbReference type="SMART" id="SM00100">
    <property type="entry name" value="cNMP"/>
    <property type="match status" value="1"/>
</dbReference>
<dbReference type="SUPFAM" id="SSF51206">
    <property type="entry name" value="cAMP-binding domain-like"/>
    <property type="match status" value="1"/>
</dbReference>
<gene>
    <name evidence="6" type="ORF">TTHERM_00163921</name>
</gene>
<dbReference type="GO" id="GO:0003254">
    <property type="term" value="P:regulation of membrane depolarization"/>
    <property type="evidence" value="ECO:0007669"/>
    <property type="project" value="TreeGrafter"/>
</dbReference>
<dbReference type="InterPro" id="IPR036875">
    <property type="entry name" value="Znf_CCHC_sf"/>
</dbReference>
<dbReference type="InParanoid" id="A4VEQ3"/>
<feature type="coiled-coil region" evidence="2">
    <location>
        <begin position="560"/>
        <end position="615"/>
    </location>
</feature>
<sequence length="777" mass="92347">MIFFSCVFAYSINNIGFILQEIEKSSKQLNDDIATIQRYLIRKGVNIQLKSRVRNYLQFLAHEQKDRDKQAEDKILSVLSNKLREEIISQINQKILNSNFIFISNFSQSTLSKLLFVMEEIQVNPNEVIISEYEQDDSSIYFIQNGIIEIYQQQIQKENKKNMIKVLKDGQIFGELSFFSGLQRQASARSVNLSTLYKIRRDIFIEILRENVEDFERFKMIQDQIIFQNELSSIHIECYNCKNVGHVAAQCPRIHKIKDQQLIILRQNYSNFQERAQFERNRRKYVSNSRNQILKNQAICNLLKFNLKQQNDQRFLLFKTYEIILTSEEYSISQSQSEEDDDDDDEESASYVQQNFDDQINDIYSKILQKSFTRKKTEQFSKNQKKTSIEENQCSYQNQEKINENSQISSNLENQEHKKSVFNISASDEKIKSLEILENFNNSNPNLHFRQKQFFTQQFKTIKKKDQNVQEINNLECENDKKKDSISMNFQKLDQLNSEIHNQIQMDQQQLEYITFLQEQILLMNKFFTCQILDKRISQQQQQQQPPNQNSNQDTLDAFLKQNNSDLRQKSQKNENQENKYSFIKLFRDLKEKRLSSNEQNQNQLNQNIKNKQNNFISNQFNQKQQNIQNNQNIQINDKFSSILQDSKIPLILQLSNYKSFLTIDNDASSIIINQFDKMQNFKKYFPHNNFQKVNQSQKKYQNEQKKIKKNNQGLKQRRFGLCSNITTSVYQGDFNIIKLFPQDYNINLYKPTYLSYGVKIQKGNVFPKNFNSLQKN</sequence>
<evidence type="ECO:0000313" key="6">
    <source>
        <dbReference type="EMBL" id="EDK31995.2"/>
    </source>
</evidence>
<dbReference type="GO" id="GO:0035725">
    <property type="term" value="P:sodium ion transmembrane transport"/>
    <property type="evidence" value="ECO:0007669"/>
    <property type="project" value="TreeGrafter"/>
</dbReference>
<keyword evidence="7" id="KW-1185">Reference proteome</keyword>
<dbReference type="Pfam" id="PF00098">
    <property type="entry name" value="zf-CCHC"/>
    <property type="match status" value="1"/>
</dbReference>
<keyword evidence="2" id="KW-0175">Coiled coil</keyword>
<dbReference type="InterPro" id="IPR051413">
    <property type="entry name" value="K/Na_HCN_channel"/>
</dbReference>
<keyword evidence="1" id="KW-0862">Zinc</keyword>
<organism evidence="6 7">
    <name type="scientific">Tetrahymena thermophila (strain SB210)</name>
    <dbReference type="NCBI Taxonomy" id="312017"/>
    <lineage>
        <taxon>Eukaryota</taxon>
        <taxon>Sar</taxon>
        <taxon>Alveolata</taxon>
        <taxon>Ciliophora</taxon>
        <taxon>Intramacronucleata</taxon>
        <taxon>Oligohymenophorea</taxon>
        <taxon>Hymenostomatida</taxon>
        <taxon>Tetrahymenina</taxon>
        <taxon>Tetrahymenidae</taxon>
        <taxon>Tetrahymena</taxon>
    </lineage>
</organism>
<keyword evidence="1" id="KW-0863">Zinc-finger</keyword>
<dbReference type="FunCoup" id="A4VEQ3">
    <property type="interactions" value="2"/>
</dbReference>
<dbReference type="GeneID" id="7828258"/>
<dbReference type="SMART" id="SM00343">
    <property type="entry name" value="ZnF_C2HC"/>
    <property type="match status" value="1"/>
</dbReference>
<dbReference type="KEGG" id="tet:TTHERM_00163921"/>
<keyword evidence="1" id="KW-0479">Metal-binding</keyword>
<dbReference type="eggNOG" id="KOG0501">
    <property type="taxonomic scope" value="Eukaryota"/>
</dbReference>
<reference evidence="7" key="1">
    <citation type="journal article" date="2006" name="PLoS Biol.">
        <title>Macronuclear genome sequence of the ciliate Tetrahymena thermophila, a model eukaryote.</title>
        <authorList>
            <person name="Eisen J.A."/>
            <person name="Coyne R.S."/>
            <person name="Wu M."/>
            <person name="Wu D."/>
            <person name="Thiagarajan M."/>
            <person name="Wortman J.R."/>
            <person name="Badger J.H."/>
            <person name="Ren Q."/>
            <person name="Amedeo P."/>
            <person name="Jones K.M."/>
            <person name="Tallon L.J."/>
            <person name="Delcher A.L."/>
            <person name="Salzberg S.L."/>
            <person name="Silva J.C."/>
            <person name="Haas B.J."/>
            <person name="Majoros W.H."/>
            <person name="Farzad M."/>
            <person name="Carlton J.M."/>
            <person name="Smith R.K. Jr."/>
            <person name="Garg J."/>
            <person name="Pearlman R.E."/>
            <person name="Karrer K.M."/>
            <person name="Sun L."/>
            <person name="Manning G."/>
            <person name="Elde N.C."/>
            <person name="Turkewitz A.P."/>
            <person name="Asai D.J."/>
            <person name="Wilkes D.E."/>
            <person name="Wang Y."/>
            <person name="Cai H."/>
            <person name="Collins K."/>
            <person name="Stewart B.A."/>
            <person name="Lee S.R."/>
            <person name="Wilamowska K."/>
            <person name="Weinberg Z."/>
            <person name="Ruzzo W.L."/>
            <person name="Wloga D."/>
            <person name="Gaertig J."/>
            <person name="Frankel J."/>
            <person name="Tsao C.-C."/>
            <person name="Gorovsky M.A."/>
            <person name="Keeling P.J."/>
            <person name="Waller R.F."/>
            <person name="Patron N.J."/>
            <person name="Cherry J.M."/>
            <person name="Stover N.A."/>
            <person name="Krieger C.J."/>
            <person name="del Toro C."/>
            <person name="Ryder H.F."/>
            <person name="Williamson S.C."/>
            <person name="Barbeau R.A."/>
            <person name="Hamilton E.P."/>
            <person name="Orias E."/>
        </authorList>
    </citation>
    <scope>NUCLEOTIDE SEQUENCE [LARGE SCALE GENOMIC DNA]</scope>
    <source>
        <strain evidence="7">SB210</strain>
    </source>
</reference>
<dbReference type="InterPro" id="IPR001878">
    <property type="entry name" value="Znf_CCHC"/>
</dbReference>
<dbReference type="PROSITE" id="PS50158">
    <property type="entry name" value="ZF_CCHC"/>
    <property type="match status" value="1"/>
</dbReference>
<protein>
    <submittedName>
        <fullName evidence="6">Cation channel family protein</fullName>
    </submittedName>
</protein>
<dbReference type="RefSeq" id="XP_001471130.2">
    <property type="nucleotide sequence ID" value="XM_001471080.2"/>
</dbReference>
<dbReference type="PROSITE" id="PS50042">
    <property type="entry name" value="CNMP_BINDING_3"/>
    <property type="match status" value="1"/>
</dbReference>
<evidence type="ECO:0000256" key="1">
    <source>
        <dbReference type="PROSITE-ProRule" id="PRU00047"/>
    </source>
</evidence>
<accession>A4VEQ3</accession>
<proteinExistence type="predicted"/>
<feature type="domain" description="Cyclic nucleotide-binding" evidence="4">
    <location>
        <begin position="102"/>
        <end position="208"/>
    </location>
</feature>
<evidence type="ECO:0000259" key="5">
    <source>
        <dbReference type="PROSITE" id="PS50158"/>
    </source>
</evidence>
<evidence type="ECO:0000256" key="3">
    <source>
        <dbReference type="SAM" id="MobiDB-lite"/>
    </source>
</evidence>
<dbReference type="Pfam" id="PF00027">
    <property type="entry name" value="cNMP_binding"/>
    <property type="match status" value="1"/>
</dbReference>
<dbReference type="InterPro" id="IPR014710">
    <property type="entry name" value="RmlC-like_jellyroll"/>
</dbReference>
<evidence type="ECO:0000256" key="2">
    <source>
        <dbReference type="SAM" id="Coils"/>
    </source>
</evidence>
<dbReference type="SUPFAM" id="SSF57756">
    <property type="entry name" value="Retrovirus zinc finger-like domains"/>
    <property type="match status" value="1"/>
</dbReference>
<dbReference type="Gene3D" id="2.60.120.10">
    <property type="entry name" value="Jelly Rolls"/>
    <property type="match status" value="1"/>
</dbReference>